<sequence>MHAATAAAHGWTPTEDRARPEPPAAGVCHRSEAFAEDLREPQLPRTALRRGWRVLGHARGLQSGARGVD</sequence>
<dbReference type="OrthoDB" id="9155880at2"/>
<evidence type="ECO:0000313" key="2">
    <source>
        <dbReference type="EMBL" id="TCP05229.1"/>
    </source>
</evidence>
<evidence type="ECO:0000313" key="3">
    <source>
        <dbReference type="Proteomes" id="UP000295106"/>
    </source>
</evidence>
<dbReference type="AlphaFoldDB" id="A0A4R2MCW7"/>
<gene>
    <name evidence="2" type="ORF">EV684_101101</name>
</gene>
<proteinExistence type="predicted"/>
<dbReference type="Proteomes" id="UP000295106">
    <property type="component" value="Unassembled WGS sequence"/>
</dbReference>
<protein>
    <submittedName>
        <fullName evidence="2">Uncharacterized protein</fullName>
    </submittedName>
</protein>
<organism evidence="2 3">
    <name type="scientific">Rubrivivax gelatinosus</name>
    <name type="common">Rhodocyclus gelatinosus</name>
    <name type="synonym">Rhodopseudomonas gelatinosa</name>
    <dbReference type="NCBI Taxonomy" id="28068"/>
    <lineage>
        <taxon>Bacteria</taxon>
        <taxon>Pseudomonadati</taxon>
        <taxon>Pseudomonadota</taxon>
        <taxon>Betaproteobacteria</taxon>
        <taxon>Burkholderiales</taxon>
        <taxon>Sphaerotilaceae</taxon>
        <taxon>Rubrivivax</taxon>
    </lineage>
</organism>
<dbReference type="RefSeq" id="WP_132644252.1">
    <property type="nucleotide sequence ID" value="NZ_CP181386.1"/>
</dbReference>
<name>A0A4R2MCW7_RUBGE</name>
<reference evidence="2 3" key="1">
    <citation type="submission" date="2019-03" db="EMBL/GenBank/DDBJ databases">
        <title>Genomic Encyclopedia of Type Strains, Phase IV (KMG-IV): sequencing the most valuable type-strain genomes for metagenomic binning, comparative biology and taxonomic classification.</title>
        <authorList>
            <person name="Goeker M."/>
        </authorList>
    </citation>
    <scope>NUCLEOTIDE SEQUENCE [LARGE SCALE GENOMIC DNA]</scope>
    <source>
        <strain evidence="2 3">DSM 1709</strain>
    </source>
</reference>
<feature type="region of interest" description="Disordered" evidence="1">
    <location>
        <begin position="1"/>
        <end position="26"/>
    </location>
</feature>
<dbReference type="EMBL" id="SLXD01000001">
    <property type="protein sequence ID" value="TCP05229.1"/>
    <property type="molecule type" value="Genomic_DNA"/>
</dbReference>
<accession>A0A4R2MCW7</accession>
<comment type="caution">
    <text evidence="2">The sequence shown here is derived from an EMBL/GenBank/DDBJ whole genome shotgun (WGS) entry which is preliminary data.</text>
</comment>
<dbReference type="GeneID" id="99686829"/>
<evidence type="ECO:0000256" key="1">
    <source>
        <dbReference type="SAM" id="MobiDB-lite"/>
    </source>
</evidence>